<keyword evidence="2" id="KW-0521">NADP</keyword>
<organism evidence="5 6">
    <name type="scientific">Phaeodactylibacter xiamenensis</name>
    <dbReference type="NCBI Taxonomy" id="1524460"/>
    <lineage>
        <taxon>Bacteria</taxon>
        <taxon>Pseudomonadati</taxon>
        <taxon>Bacteroidota</taxon>
        <taxon>Saprospiria</taxon>
        <taxon>Saprospirales</taxon>
        <taxon>Haliscomenobacteraceae</taxon>
        <taxon>Phaeodactylibacter</taxon>
    </lineage>
</organism>
<dbReference type="AlphaFoldDB" id="A0A098SF87"/>
<proteinExistence type="inferred from homology"/>
<dbReference type="PROSITE" id="PS00061">
    <property type="entry name" value="ADH_SHORT"/>
    <property type="match status" value="1"/>
</dbReference>
<dbReference type="PRINTS" id="PR00080">
    <property type="entry name" value="SDRFAMILY"/>
</dbReference>
<accession>A0A098SF87</accession>
<name>A0A098SF87_9BACT</name>
<reference evidence="5 6" key="1">
    <citation type="journal article" date="2014" name="Int. J. Syst. Evol. Microbiol.">
        <title>Phaeodactylibacter xiamenensis gen. nov., sp. nov., a member of the family Saprospiraceae isolated from the marine alga Phaeodactylum tricornutum.</title>
        <authorList>
            <person name="Chen Z.Jr."/>
            <person name="Lei X."/>
            <person name="Lai Q."/>
            <person name="Li Y."/>
            <person name="Zhang B."/>
            <person name="Zhang J."/>
            <person name="Zhang H."/>
            <person name="Yang L."/>
            <person name="Zheng W."/>
            <person name="Tian Y."/>
            <person name="Yu Z."/>
            <person name="Xu H.Jr."/>
            <person name="Zheng T."/>
        </authorList>
    </citation>
    <scope>NUCLEOTIDE SEQUENCE [LARGE SCALE GENOMIC DNA]</scope>
    <source>
        <strain evidence="5 6">KD52</strain>
    </source>
</reference>
<dbReference type="Proteomes" id="UP000029736">
    <property type="component" value="Unassembled WGS sequence"/>
</dbReference>
<dbReference type="Gene3D" id="3.40.50.720">
    <property type="entry name" value="NAD(P)-binding Rossmann-like Domain"/>
    <property type="match status" value="1"/>
</dbReference>
<dbReference type="PANTHER" id="PTHR43391:SF14">
    <property type="entry name" value="DEHYDROGENASE_REDUCTASE SDR FAMILY PROTEIN 7-LIKE"/>
    <property type="match status" value="1"/>
</dbReference>
<sequence>MITGAASGIGRQLATGLAQQGARLLLADLNIEALRAAFSESDDLLLRQMDVTSEADWAELVETAVKAFGQLDYCVNNAGVIRPGFLLDSTPEHIRYHMEVNALGVMYGTHFSARVMARQGHGHIINMASLASIAPVQGLSLYSGSKFAVRGFSLAAGYELEDKGVHVSLLSPDLVHTNMLDVQLQYPEESALSFSGGAQPLTVQDVERAFYQVLRQKPREYCLPSSRGWLAKIGSAFPGLGAKIGKIVKKQGLNRIKKRYQKR</sequence>
<keyword evidence="6" id="KW-1185">Reference proteome</keyword>
<evidence type="ECO:0000313" key="6">
    <source>
        <dbReference type="Proteomes" id="UP000029736"/>
    </source>
</evidence>
<dbReference type="GO" id="GO:0016491">
    <property type="term" value="F:oxidoreductase activity"/>
    <property type="evidence" value="ECO:0007669"/>
    <property type="project" value="UniProtKB-KW"/>
</dbReference>
<dbReference type="InterPro" id="IPR002347">
    <property type="entry name" value="SDR_fam"/>
</dbReference>
<dbReference type="InterPro" id="IPR020904">
    <property type="entry name" value="Sc_DH/Rdtase_CS"/>
</dbReference>
<dbReference type="EMBL" id="JPOS01000003">
    <property type="protein sequence ID" value="KGE89627.1"/>
    <property type="molecule type" value="Genomic_DNA"/>
</dbReference>
<dbReference type="PRINTS" id="PR00081">
    <property type="entry name" value="GDHRDH"/>
</dbReference>
<evidence type="ECO:0000256" key="1">
    <source>
        <dbReference type="ARBA" id="ARBA00006484"/>
    </source>
</evidence>
<dbReference type="STRING" id="1524460.IX84_00910"/>
<keyword evidence="3" id="KW-0560">Oxidoreductase</keyword>
<dbReference type="CDD" id="cd05233">
    <property type="entry name" value="SDR_c"/>
    <property type="match status" value="1"/>
</dbReference>
<dbReference type="InterPro" id="IPR036291">
    <property type="entry name" value="NAD(P)-bd_dom_sf"/>
</dbReference>
<evidence type="ECO:0000256" key="3">
    <source>
        <dbReference type="ARBA" id="ARBA00023002"/>
    </source>
</evidence>
<evidence type="ECO:0008006" key="7">
    <source>
        <dbReference type="Google" id="ProtNLM"/>
    </source>
</evidence>
<dbReference type="PANTHER" id="PTHR43391">
    <property type="entry name" value="RETINOL DEHYDROGENASE-RELATED"/>
    <property type="match status" value="1"/>
</dbReference>
<evidence type="ECO:0000256" key="4">
    <source>
        <dbReference type="RuleBase" id="RU000363"/>
    </source>
</evidence>
<dbReference type="Pfam" id="PF00106">
    <property type="entry name" value="adh_short"/>
    <property type="match status" value="1"/>
</dbReference>
<gene>
    <name evidence="5" type="ORF">IX84_00910</name>
</gene>
<comment type="similarity">
    <text evidence="1 4">Belongs to the short-chain dehydrogenases/reductases (SDR) family.</text>
</comment>
<evidence type="ECO:0000256" key="2">
    <source>
        <dbReference type="ARBA" id="ARBA00022857"/>
    </source>
</evidence>
<evidence type="ECO:0000313" key="5">
    <source>
        <dbReference type="EMBL" id="KGE89627.1"/>
    </source>
</evidence>
<protein>
    <recommendedName>
        <fullName evidence="7">Short-chain dehydrogenase</fullName>
    </recommendedName>
</protein>
<dbReference type="SUPFAM" id="SSF51735">
    <property type="entry name" value="NAD(P)-binding Rossmann-fold domains"/>
    <property type="match status" value="1"/>
</dbReference>
<comment type="caution">
    <text evidence="5">The sequence shown here is derived from an EMBL/GenBank/DDBJ whole genome shotgun (WGS) entry which is preliminary data.</text>
</comment>